<comment type="similarity">
    <text evidence="2">Belongs to the MS4A family.</text>
</comment>
<dbReference type="PANTHER" id="PTHR23320:SF125">
    <property type="entry name" value="TRANSMEMBRANE PROTEIN 176L.1-RELATED"/>
    <property type="match status" value="1"/>
</dbReference>
<sequence>MKVCCDMRMSLVVSRGEDETVITITLNPKSKWPIWLQFLRSFCYSPEHDMSQDMKGKLTDIQTAFGIVQIVVAVMNLALGCLGFTFFFIASSWLRGMVIYGGPYTASIILSVLQFCVAIVFCILTLKSLCKRSGGAKSVEHTTSEAAPGGEVHQRSAPTFCFQHAKLILSQIRSLIVRENTKEDILKIVGNQKPLVPIDSLCMGIKPFILGLIKSLSVCEDMKGTFTDTHTALGVVQIIIGVVIIALWCFGLTLYIWFGAVFLVAGIVCVLAVKFPSHVLLVITEILNIIGAALSITAVVQLSVELTIMKSSNYYEDCYPPFAYSHFRTISQEERNNIDACIHYKNFSKDVQGGIHILMTVLAALQFSVAMSFCALTMKALFKKDGSAKFVEEPQAQKPLMHAEKTCIVV</sequence>
<feature type="transmembrane region" description="Helical" evidence="6">
    <location>
        <begin position="106"/>
        <end position="126"/>
    </location>
</feature>
<evidence type="ECO:0000256" key="4">
    <source>
        <dbReference type="ARBA" id="ARBA00022989"/>
    </source>
</evidence>
<dbReference type="PANTHER" id="PTHR23320">
    <property type="entry name" value="MEMBRANE-SPANNING 4-DOMAINS SUBFAMILY A MS4A -RELATED"/>
    <property type="match status" value="1"/>
</dbReference>
<dbReference type="GO" id="GO:0016020">
    <property type="term" value="C:membrane"/>
    <property type="evidence" value="ECO:0007669"/>
    <property type="project" value="UniProtKB-SubCell"/>
</dbReference>
<feature type="transmembrane region" description="Helical" evidence="6">
    <location>
        <begin position="254"/>
        <end position="273"/>
    </location>
</feature>
<organism evidence="7 8">
    <name type="scientific">Triplophysa rosa</name>
    <name type="common">Cave loach</name>
    <dbReference type="NCBI Taxonomy" id="992332"/>
    <lineage>
        <taxon>Eukaryota</taxon>
        <taxon>Metazoa</taxon>
        <taxon>Chordata</taxon>
        <taxon>Craniata</taxon>
        <taxon>Vertebrata</taxon>
        <taxon>Euteleostomi</taxon>
        <taxon>Actinopterygii</taxon>
        <taxon>Neopterygii</taxon>
        <taxon>Teleostei</taxon>
        <taxon>Ostariophysi</taxon>
        <taxon>Cypriniformes</taxon>
        <taxon>Nemacheilidae</taxon>
        <taxon>Triplophysa</taxon>
    </lineage>
</organism>
<evidence type="ECO:0000256" key="3">
    <source>
        <dbReference type="ARBA" id="ARBA00022692"/>
    </source>
</evidence>
<dbReference type="InterPro" id="IPR007237">
    <property type="entry name" value="CD20-like"/>
</dbReference>
<evidence type="ECO:0000256" key="2">
    <source>
        <dbReference type="ARBA" id="ARBA00009565"/>
    </source>
</evidence>
<protein>
    <submittedName>
        <fullName evidence="7">Uncharacterized protein</fullName>
    </submittedName>
</protein>
<feature type="transmembrane region" description="Helical" evidence="6">
    <location>
        <begin position="64"/>
        <end position="94"/>
    </location>
</feature>
<keyword evidence="5 6" id="KW-0472">Membrane</keyword>
<feature type="transmembrane region" description="Helical" evidence="6">
    <location>
        <begin position="231"/>
        <end position="248"/>
    </location>
</feature>
<keyword evidence="4 6" id="KW-1133">Transmembrane helix</keyword>
<proteinExistence type="inferred from homology"/>
<evidence type="ECO:0000313" key="7">
    <source>
        <dbReference type="EMBL" id="KAI7806573.1"/>
    </source>
</evidence>
<evidence type="ECO:0000256" key="1">
    <source>
        <dbReference type="ARBA" id="ARBA00004141"/>
    </source>
</evidence>
<dbReference type="Pfam" id="PF04103">
    <property type="entry name" value="CD20"/>
    <property type="match status" value="1"/>
</dbReference>
<comment type="caution">
    <text evidence="7">The sequence shown here is derived from an EMBL/GenBank/DDBJ whole genome shotgun (WGS) entry which is preliminary data.</text>
</comment>
<feature type="transmembrane region" description="Helical" evidence="6">
    <location>
        <begin position="280"/>
        <end position="304"/>
    </location>
</feature>
<dbReference type="EMBL" id="JAFHDT010000008">
    <property type="protein sequence ID" value="KAI7806573.1"/>
    <property type="molecule type" value="Genomic_DNA"/>
</dbReference>
<evidence type="ECO:0000256" key="5">
    <source>
        <dbReference type="ARBA" id="ARBA00023136"/>
    </source>
</evidence>
<feature type="transmembrane region" description="Helical" evidence="6">
    <location>
        <begin position="355"/>
        <end position="376"/>
    </location>
</feature>
<accession>A0A9W7WQN7</accession>
<keyword evidence="8" id="KW-1185">Reference proteome</keyword>
<name>A0A9W7WQN7_TRIRA</name>
<reference evidence="7" key="1">
    <citation type="submission" date="2021-02" db="EMBL/GenBank/DDBJ databases">
        <title>Comparative genomics reveals that relaxation of natural selection precedes convergent phenotypic evolution of cavefish.</title>
        <authorList>
            <person name="Peng Z."/>
        </authorList>
    </citation>
    <scope>NUCLEOTIDE SEQUENCE</scope>
    <source>
        <tissue evidence="7">Muscle</tissue>
    </source>
</reference>
<gene>
    <name evidence="7" type="ORF">IRJ41_008351</name>
</gene>
<dbReference type="InterPro" id="IPR030417">
    <property type="entry name" value="MS4A"/>
</dbReference>
<dbReference type="AlphaFoldDB" id="A0A9W7WQN7"/>
<dbReference type="Proteomes" id="UP001059041">
    <property type="component" value="Linkage Group LG8"/>
</dbReference>
<evidence type="ECO:0000256" key="6">
    <source>
        <dbReference type="SAM" id="Phobius"/>
    </source>
</evidence>
<comment type="subcellular location">
    <subcellularLocation>
        <location evidence="1">Membrane</location>
        <topology evidence="1">Multi-pass membrane protein</topology>
    </subcellularLocation>
</comment>
<evidence type="ECO:0000313" key="8">
    <source>
        <dbReference type="Proteomes" id="UP001059041"/>
    </source>
</evidence>
<keyword evidence="3 6" id="KW-0812">Transmembrane</keyword>